<comment type="caution">
    <text evidence="2">The sequence shown here is derived from an EMBL/GenBank/DDBJ whole genome shotgun (WGS) entry which is preliminary data.</text>
</comment>
<sequence length="202" mass="21308">MKLKLALLCGLLFSGANAMACYTVYDGNNRVVYRGTDAPVDMSLPLHQAVSQRFPAGSSLVFDQGANCTPVSLAQVARPTSGMIPPNTIRMERTGRTLSPSSDASPLLTDRETAQRNGLPHTVVGASNIVMVPAQAAARLDLPTYTVIPADTALARANVPAAPNTTAMGAGPAPARQQTVITEMRDPPMTIIQRGNNISVQR</sequence>
<name>A0ABR9S8X1_9BURK</name>
<dbReference type="RefSeq" id="WP_193678485.1">
    <property type="nucleotide sequence ID" value="NZ_JADDIV010000006.1"/>
</dbReference>
<accession>A0ABR9S8X1</accession>
<keyword evidence="3" id="KW-1185">Reference proteome</keyword>
<dbReference type="EMBL" id="JADDIV010000006">
    <property type="protein sequence ID" value="MBE7369854.1"/>
    <property type="molecule type" value="Genomic_DNA"/>
</dbReference>
<protein>
    <submittedName>
        <fullName evidence="2">Uncharacterized protein</fullName>
    </submittedName>
</protein>
<reference evidence="2 3" key="1">
    <citation type="submission" date="2020-10" db="EMBL/GenBank/DDBJ databases">
        <title>Ramlibacter sp. HM2 16S ribosomal RNA gene Genome sequencing and assembly.</title>
        <authorList>
            <person name="Kang M."/>
        </authorList>
    </citation>
    <scope>NUCLEOTIDE SEQUENCE [LARGE SCALE GENOMIC DNA]</scope>
    <source>
        <strain evidence="2 3">HM2</strain>
    </source>
</reference>
<keyword evidence="1" id="KW-0732">Signal</keyword>
<evidence type="ECO:0000313" key="3">
    <source>
        <dbReference type="Proteomes" id="UP000806285"/>
    </source>
</evidence>
<feature type="chain" id="PRO_5047170766" evidence="1">
    <location>
        <begin position="21"/>
        <end position="202"/>
    </location>
</feature>
<organism evidence="2 3">
    <name type="scientific">Ramlibacter pallidus</name>
    <dbReference type="NCBI Taxonomy" id="2780087"/>
    <lineage>
        <taxon>Bacteria</taxon>
        <taxon>Pseudomonadati</taxon>
        <taxon>Pseudomonadota</taxon>
        <taxon>Betaproteobacteria</taxon>
        <taxon>Burkholderiales</taxon>
        <taxon>Comamonadaceae</taxon>
        <taxon>Ramlibacter</taxon>
    </lineage>
</organism>
<gene>
    <name evidence="2" type="ORF">IM787_19985</name>
</gene>
<dbReference type="Proteomes" id="UP000806285">
    <property type="component" value="Unassembled WGS sequence"/>
</dbReference>
<evidence type="ECO:0000256" key="1">
    <source>
        <dbReference type="SAM" id="SignalP"/>
    </source>
</evidence>
<evidence type="ECO:0000313" key="2">
    <source>
        <dbReference type="EMBL" id="MBE7369854.1"/>
    </source>
</evidence>
<proteinExistence type="predicted"/>
<feature type="signal peptide" evidence="1">
    <location>
        <begin position="1"/>
        <end position="20"/>
    </location>
</feature>